<dbReference type="InterPro" id="IPR000223">
    <property type="entry name" value="Pept_S26A_signal_pept_1"/>
</dbReference>
<dbReference type="Proteomes" id="UP000198779">
    <property type="component" value="Unassembled WGS sequence"/>
</dbReference>
<dbReference type="GO" id="GO:0009003">
    <property type="term" value="F:signal peptidase activity"/>
    <property type="evidence" value="ECO:0007669"/>
    <property type="project" value="UniProtKB-EC"/>
</dbReference>
<evidence type="ECO:0000313" key="7">
    <source>
        <dbReference type="Proteomes" id="UP000198779"/>
    </source>
</evidence>
<comment type="similarity">
    <text evidence="1 3">Belongs to the peptidase S26 family.</text>
</comment>
<evidence type="ECO:0000313" key="5">
    <source>
        <dbReference type="EMBL" id="SDH34583.1"/>
    </source>
</evidence>
<dbReference type="Proteomes" id="UP000199134">
    <property type="component" value="Unassembled WGS sequence"/>
</dbReference>
<gene>
    <name evidence="6" type="ORF">SAMN04487900_11323</name>
    <name evidence="5" type="ORF">SAMN04487901_12323</name>
</gene>
<dbReference type="RefSeq" id="WP_091819161.1">
    <property type="nucleotide sequence ID" value="NZ_CP091790.1"/>
</dbReference>
<proteinExistence type="inferred from homology"/>
<keyword evidence="3" id="KW-0645">Protease</keyword>
<reference evidence="6 7" key="2">
    <citation type="submission" date="2016-10" db="EMBL/GenBank/DDBJ databases">
        <authorList>
            <person name="Varghese N."/>
            <person name="Submissions S."/>
        </authorList>
    </citation>
    <scope>NUCLEOTIDE SEQUENCE</scope>
    <source>
        <strain evidence="6">BP1-145</strain>
        <strain evidence="7">BP1-148</strain>
    </source>
</reference>
<dbReference type="PANTHER" id="PTHR43390">
    <property type="entry name" value="SIGNAL PEPTIDASE I"/>
    <property type="match status" value="1"/>
</dbReference>
<keyword evidence="3" id="KW-0378">Hydrolase</keyword>
<dbReference type="EC" id="3.4.21.89" evidence="3"/>
<feature type="domain" description="Peptidase S26" evidence="4">
    <location>
        <begin position="6"/>
        <end position="112"/>
    </location>
</feature>
<dbReference type="InterPro" id="IPR019533">
    <property type="entry name" value="Peptidase_S26"/>
</dbReference>
<dbReference type="PANTHER" id="PTHR43390:SF1">
    <property type="entry name" value="CHLOROPLAST PROCESSING PEPTIDASE"/>
    <property type="match status" value="1"/>
</dbReference>
<evidence type="ECO:0000259" key="4">
    <source>
        <dbReference type="Pfam" id="PF10502"/>
    </source>
</evidence>
<evidence type="ECO:0000256" key="3">
    <source>
        <dbReference type="RuleBase" id="RU362042"/>
    </source>
</evidence>
<evidence type="ECO:0000256" key="2">
    <source>
        <dbReference type="ARBA" id="ARBA00019232"/>
    </source>
</evidence>
<evidence type="ECO:0000256" key="1">
    <source>
        <dbReference type="ARBA" id="ARBA00009370"/>
    </source>
</evidence>
<accession>A0A1G8BN92</accession>
<dbReference type="GO" id="GO:0004252">
    <property type="term" value="F:serine-type endopeptidase activity"/>
    <property type="evidence" value="ECO:0007669"/>
    <property type="project" value="InterPro"/>
</dbReference>
<protein>
    <recommendedName>
        <fullName evidence="2 3">Signal peptidase I</fullName>
        <ecNumber evidence="3">3.4.21.89</ecNumber>
    </recommendedName>
</protein>
<dbReference type="AlphaFoldDB" id="A0A1H0I633"/>
<dbReference type="NCBIfam" id="TIGR02227">
    <property type="entry name" value="sigpep_I_bact"/>
    <property type="match status" value="1"/>
</dbReference>
<dbReference type="EMBL" id="FNCQ01000023">
    <property type="protein sequence ID" value="SDH34583.1"/>
    <property type="molecule type" value="Genomic_DNA"/>
</dbReference>
<dbReference type="CDD" id="cd06530">
    <property type="entry name" value="S26_SPase_I"/>
    <property type="match status" value="1"/>
</dbReference>
<comment type="subcellular location">
    <subcellularLocation>
        <location evidence="3">Membrane</location>
        <topology evidence="3">Single-pass type II membrane protein</topology>
    </subcellularLocation>
</comment>
<dbReference type="OrthoDB" id="1036988at2"/>
<comment type="catalytic activity">
    <reaction evidence="3">
        <text>Cleavage of hydrophobic, N-terminal signal or leader sequences from secreted and periplasmic proteins.</text>
        <dbReference type="EC" id="3.4.21.89"/>
    </reaction>
</comment>
<evidence type="ECO:0000313" key="6">
    <source>
        <dbReference type="EMBL" id="SDO26551.1"/>
    </source>
</evidence>
<dbReference type="EMBL" id="FNIW01000013">
    <property type="protein sequence ID" value="SDO26551.1"/>
    <property type="molecule type" value="Genomic_DNA"/>
</dbReference>
<sequence length="173" mass="19710">MKKTLRFLLAFLIAFAIMMVVRMIGVTLYTISGTGSEPVFQAGDRVMVNRWSYGLRVGGKDCFFGYGRIARQSVEKGDLVAFENPQNNDQILIYRCKGLPGDTIVHEGNTFVVPSLRDCADADYYWLETLDSHQLGFIAEEYLIGRAFMVVYSRDPLEPLWKGWRSNRILLPL</sequence>
<dbReference type="SUPFAM" id="SSF51306">
    <property type="entry name" value="LexA/Signal peptidase"/>
    <property type="match status" value="1"/>
</dbReference>
<dbReference type="InterPro" id="IPR036286">
    <property type="entry name" value="LexA/Signal_pep-like_sf"/>
</dbReference>
<dbReference type="STRING" id="645274.SAMN04487901_12323"/>
<dbReference type="GO" id="GO:0006465">
    <property type="term" value="P:signal peptide processing"/>
    <property type="evidence" value="ECO:0007669"/>
    <property type="project" value="InterPro"/>
</dbReference>
<name>A0A1H0I633_9BACT</name>
<dbReference type="GO" id="GO:0016020">
    <property type="term" value="C:membrane"/>
    <property type="evidence" value="ECO:0007669"/>
    <property type="project" value="UniProtKB-SubCell"/>
</dbReference>
<keyword evidence="7" id="KW-1185">Reference proteome</keyword>
<evidence type="ECO:0000313" key="8">
    <source>
        <dbReference type="Proteomes" id="UP000199134"/>
    </source>
</evidence>
<dbReference type="Gene3D" id="2.10.109.10">
    <property type="entry name" value="Umud Fragment, subunit A"/>
    <property type="match status" value="1"/>
</dbReference>
<organism evidence="6 8">
    <name type="scientific">Prevotella communis</name>
    <dbReference type="NCBI Taxonomy" id="2913614"/>
    <lineage>
        <taxon>Bacteria</taxon>
        <taxon>Pseudomonadati</taxon>
        <taxon>Bacteroidota</taxon>
        <taxon>Bacteroidia</taxon>
        <taxon>Bacteroidales</taxon>
        <taxon>Prevotellaceae</taxon>
        <taxon>Prevotella</taxon>
    </lineage>
</organism>
<dbReference type="Pfam" id="PF10502">
    <property type="entry name" value="Peptidase_S26"/>
    <property type="match status" value="1"/>
</dbReference>
<reference evidence="5 8" key="1">
    <citation type="submission" date="2016-10" db="EMBL/GenBank/DDBJ databases">
        <authorList>
            <person name="de Groot N.N."/>
        </authorList>
    </citation>
    <scope>NUCLEOTIDE SEQUENCE [LARGE SCALE GENOMIC DNA]</scope>
    <source>
        <strain evidence="8">BP1-145</strain>
        <strain evidence="5">BP1-148</strain>
    </source>
</reference>
<accession>A0A1H0I633</accession>